<dbReference type="AlphaFoldDB" id="A0A553C6U6"/>
<feature type="chain" id="PRO_5021796905" description="DUF4252 domain-containing protein" evidence="1">
    <location>
        <begin position="22"/>
        <end position="171"/>
    </location>
</feature>
<sequence>MKTFLLFTLAFFSFLPFKSVAQNGNSVTPTVMELKAYVSSLKLIEKNFPSSFSNAQNVEDLVYKLQSSVYFNSGNVKTFGEKPRNLYTDIISLNRISSASLINSDIEIVIIKINNSNDLNSNIDLSLFSDFHKLKYIYIVSSVNTTEQNIAKMFGNYDEQYGIFYKINLGE</sequence>
<evidence type="ECO:0000313" key="2">
    <source>
        <dbReference type="EMBL" id="TRX16163.1"/>
    </source>
</evidence>
<proteinExistence type="predicted"/>
<keyword evidence="3" id="KW-1185">Reference proteome</keyword>
<name>A0A553C6U6_9FLAO</name>
<gene>
    <name evidence="2" type="ORF">FNW17_14380</name>
</gene>
<dbReference type="Proteomes" id="UP000318585">
    <property type="component" value="Unassembled WGS sequence"/>
</dbReference>
<evidence type="ECO:0008006" key="4">
    <source>
        <dbReference type="Google" id="ProtNLM"/>
    </source>
</evidence>
<protein>
    <recommendedName>
        <fullName evidence="4">DUF4252 domain-containing protein</fullName>
    </recommendedName>
</protein>
<dbReference type="OrthoDB" id="1356486at2"/>
<feature type="signal peptide" evidence="1">
    <location>
        <begin position="1"/>
        <end position="21"/>
    </location>
</feature>
<keyword evidence="1" id="KW-0732">Signal</keyword>
<accession>A0A553C6U6</accession>
<evidence type="ECO:0000313" key="3">
    <source>
        <dbReference type="Proteomes" id="UP000318585"/>
    </source>
</evidence>
<dbReference type="EMBL" id="VJZR01000017">
    <property type="protein sequence ID" value="TRX16163.1"/>
    <property type="molecule type" value="Genomic_DNA"/>
</dbReference>
<organism evidence="2 3">
    <name type="scientific">Flavobacterium franklandianum</name>
    <dbReference type="NCBI Taxonomy" id="2594430"/>
    <lineage>
        <taxon>Bacteria</taxon>
        <taxon>Pseudomonadati</taxon>
        <taxon>Bacteroidota</taxon>
        <taxon>Flavobacteriia</taxon>
        <taxon>Flavobacteriales</taxon>
        <taxon>Flavobacteriaceae</taxon>
        <taxon>Flavobacterium</taxon>
    </lineage>
</organism>
<comment type="caution">
    <text evidence="2">The sequence shown here is derived from an EMBL/GenBank/DDBJ whole genome shotgun (WGS) entry which is preliminary data.</text>
</comment>
<dbReference type="RefSeq" id="WP_143389489.1">
    <property type="nucleotide sequence ID" value="NZ_VJZQ01000002.1"/>
</dbReference>
<reference evidence="2 3" key="1">
    <citation type="submission" date="2019-07" db="EMBL/GenBank/DDBJ databases">
        <title>Novel species of Flavobacterium.</title>
        <authorList>
            <person name="Liu Q."/>
            <person name="Xin Y.-H."/>
        </authorList>
    </citation>
    <scope>NUCLEOTIDE SEQUENCE [LARGE SCALE GENOMIC DNA]</scope>
    <source>
        <strain evidence="2 3">LB3P56</strain>
    </source>
</reference>
<evidence type="ECO:0000256" key="1">
    <source>
        <dbReference type="SAM" id="SignalP"/>
    </source>
</evidence>